<dbReference type="AlphaFoldDB" id="A0AAV2N8U3"/>
<name>A0AAV2N8U3_9HYME</name>
<sequence>MPEDRKAESTGSQSTERPGHPFAGLISPGARQSHVLSLGGKTGLALDVAWLGLGPRILTRLSECSL</sequence>
<accession>A0AAV2N8U3</accession>
<evidence type="ECO:0000256" key="1">
    <source>
        <dbReference type="SAM" id="MobiDB-lite"/>
    </source>
</evidence>
<proteinExistence type="predicted"/>
<dbReference type="Proteomes" id="UP001497644">
    <property type="component" value="Chromosome 11"/>
</dbReference>
<protein>
    <submittedName>
        <fullName evidence="2">Uncharacterized protein</fullName>
    </submittedName>
</protein>
<reference evidence="2" key="1">
    <citation type="submission" date="2024-04" db="EMBL/GenBank/DDBJ databases">
        <authorList>
            <consortium name="Molecular Ecology Group"/>
        </authorList>
    </citation>
    <scope>NUCLEOTIDE SEQUENCE</scope>
</reference>
<organism evidence="2 3">
    <name type="scientific">Lasius platythorax</name>
    <dbReference type="NCBI Taxonomy" id="488582"/>
    <lineage>
        <taxon>Eukaryota</taxon>
        <taxon>Metazoa</taxon>
        <taxon>Ecdysozoa</taxon>
        <taxon>Arthropoda</taxon>
        <taxon>Hexapoda</taxon>
        <taxon>Insecta</taxon>
        <taxon>Pterygota</taxon>
        <taxon>Neoptera</taxon>
        <taxon>Endopterygota</taxon>
        <taxon>Hymenoptera</taxon>
        <taxon>Apocrita</taxon>
        <taxon>Aculeata</taxon>
        <taxon>Formicoidea</taxon>
        <taxon>Formicidae</taxon>
        <taxon>Formicinae</taxon>
        <taxon>Lasius</taxon>
        <taxon>Lasius</taxon>
    </lineage>
</organism>
<evidence type="ECO:0000313" key="3">
    <source>
        <dbReference type="Proteomes" id="UP001497644"/>
    </source>
</evidence>
<keyword evidence="3" id="KW-1185">Reference proteome</keyword>
<feature type="region of interest" description="Disordered" evidence="1">
    <location>
        <begin position="1"/>
        <end position="27"/>
    </location>
</feature>
<gene>
    <name evidence="2" type="ORF">LPLAT_LOCUS2347</name>
</gene>
<dbReference type="EMBL" id="OZ034834">
    <property type="protein sequence ID" value="CAL1676106.1"/>
    <property type="molecule type" value="Genomic_DNA"/>
</dbReference>
<evidence type="ECO:0000313" key="2">
    <source>
        <dbReference type="EMBL" id="CAL1676106.1"/>
    </source>
</evidence>